<dbReference type="Gene3D" id="1.10.1740.10">
    <property type="match status" value="1"/>
</dbReference>
<feature type="domain" description="RNA polymerase sigma factor 70 region 4 type 2" evidence="6">
    <location>
        <begin position="124"/>
        <end position="175"/>
    </location>
</feature>
<dbReference type="SUPFAM" id="SSF88946">
    <property type="entry name" value="Sigma2 domain of RNA polymerase sigma factors"/>
    <property type="match status" value="1"/>
</dbReference>
<protein>
    <submittedName>
        <fullName evidence="7">RNA polymerase sigma factor</fullName>
    </submittedName>
</protein>
<dbReference type="NCBIfam" id="TIGR02937">
    <property type="entry name" value="sigma70-ECF"/>
    <property type="match status" value="1"/>
</dbReference>
<name>A0ABW3JYZ7_9BACT</name>
<dbReference type="InterPro" id="IPR039425">
    <property type="entry name" value="RNA_pol_sigma-70-like"/>
</dbReference>
<proteinExistence type="inferred from homology"/>
<evidence type="ECO:0000256" key="4">
    <source>
        <dbReference type="ARBA" id="ARBA00023163"/>
    </source>
</evidence>
<dbReference type="InterPro" id="IPR014284">
    <property type="entry name" value="RNA_pol_sigma-70_dom"/>
</dbReference>
<keyword evidence="2" id="KW-0805">Transcription regulation</keyword>
<evidence type="ECO:0000259" key="5">
    <source>
        <dbReference type="Pfam" id="PF04542"/>
    </source>
</evidence>
<dbReference type="Pfam" id="PF08281">
    <property type="entry name" value="Sigma70_r4_2"/>
    <property type="match status" value="1"/>
</dbReference>
<dbReference type="InterPro" id="IPR013249">
    <property type="entry name" value="RNA_pol_sigma70_r4_t2"/>
</dbReference>
<dbReference type="Pfam" id="PF04542">
    <property type="entry name" value="Sigma70_r2"/>
    <property type="match status" value="1"/>
</dbReference>
<gene>
    <name evidence="7" type="ORF">ACFQ21_06480</name>
</gene>
<dbReference type="EMBL" id="JBHTKA010000001">
    <property type="protein sequence ID" value="MFD0998945.1"/>
    <property type="molecule type" value="Genomic_DNA"/>
</dbReference>
<sequence>MYINSHHTDEELLRLLREGSKDAFEAIFNRYWNSLYRIAYARLKSHEDAEEIVQELLASLWKKRSEVLIINLDQYLFVSVKRRVISAIRQRITHEKYWEYYKHFLPEGTTTTEEVVEYNDLNTAIEKAMQHLPEKSQQVFRLNRLQGLSIAEIAENLKMPRRTIEHHLTRSLRELRLHLKDFIFFICFCLFF</sequence>
<evidence type="ECO:0000256" key="3">
    <source>
        <dbReference type="ARBA" id="ARBA00023082"/>
    </source>
</evidence>
<dbReference type="PANTHER" id="PTHR43133:SF46">
    <property type="entry name" value="RNA POLYMERASE SIGMA-70 FACTOR ECF SUBFAMILY"/>
    <property type="match status" value="1"/>
</dbReference>
<dbReference type="InterPro" id="IPR014327">
    <property type="entry name" value="RNA_pol_sigma70_bacteroid"/>
</dbReference>
<dbReference type="SUPFAM" id="SSF88659">
    <property type="entry name" value="Sigma3 and sigma4 domains of RNA polymerase sigma factors"/>
    <property type="match status" value="1"/>
</dbReference>
<comment type="similarity">
    <text evidence="1">Belongs to the sigma-70 factor family. ECF subfamily.</text>
</comment>
<dbReference type="NCBIfam" id="TIGR02985">
    <property type="entry name" value="Sig70_bacteroi1"/>
    <property type="match status" value="1"/>
</dbReference>
<reference evidence="8" key="1">
    <citation type="journal article" date="2019" name="Int. J. Syst. Evol. Microbiol.">
        <title>The Global Catalogue of Microorganisms (GCM) 10K type strain sequencing project: providing services to taxonomists for standard genome sequencing and annotation.</title>
        <authorList>
            <consortium name="The Broad Institute Genomics Platform"/>
            <consortium name="The Broad Institute Genome Sequencing Center for Infectious Disease"/>
            <person name="Wu L."/>
            <person name="Ma J."/>
        </authorList>
    </citation>
    <scope>NUCLEOTIDE SEQUENCE [LARGE SCALE GENOMIC DNA]</scope>
    <source>
        <strain evidence="8">CCUG 58938</strain>
    </source>
</reference>
<organism evidence="7 8">
    <name type="scientific">Ohtaekwangia kribbensis</name>
    <dbReference type="NCBI Taxonomy" id="688913"/>
    <lineage>
        <taxon>Bacteria</taxon>
        <taxon>Pseudomonadati</taxon>
        <taxon>Bacteroidota</taxon>
        <taxon>Cytophagia</taxon>
        <taxon>Cytophagales</taxon>
        <taxon>Fulvivirgaceae</taxon>
        <taxon>Ohtaekwangia</taxon>
    </lineage>
</organism>
<keyword evidence="4" id="KW-0804">Transcription</keyword>
<dbReference type="RefSeq" id="WP_377576494.1">
    <property type="nucleotide sequence ID" value="NZ_JBHTKA010000001.1"/>
</dbReference>
<dbReference type="InterPro" id="IPR007627">
    <property type="entry name" value="RNA_pol_sigma70_r2"/>
</dbReference>
<evidence type="ECO:0000256" key="1">
    <source>
        <dbReference type="ARBA" id="ARBA00010641"/>
    </source>
</evidence>
<keyword evidence="3" id="KW-0731">Sigma factor</keyword>
<keyword evidence="8" id="KW-1185">Reference proteome</keyword>
<comment type="caution">
    <text evidence="7">The sequence shown here is derived from an EMBL/GenBank/DDBJ whole genome shotgun (WGS) entry which is preliminary data.</text>
</comment>
<evidence type="ECO:0000313" key="7">
    <source>
        <dbReference type="EMBL" id="MFD0998945.1"/>
    </source>
</evidence>
<dbReference type="InterPro" id="IPR013324">
    <property type="entry name" value="RNA_pol_sigma_r3/r4-like"/>
</dbReference>
<evidence type="ECO:0000313" key="8">
    <source>
        <dbReference type="Proteomes" id="UP001597112"/>
    </source>
</evidence>
<evidence type="ECO:0000259" key="6">
    <source>
        <dbReference type="Pfam" id="PF08281"/>
    </source>
</evidence>
<dbReference type="Gene3D" id="1.10.10.10">
    <property type="entry name" value="Winged helix-like DNA-binding domain superfamily/Winged helix DNA-binding domain"/>
    <property type="match status" value="1"/>
</dbReference>
<dbReference type="PANTHER" id="PTHR43133">
    <property type="entry name" value="RNA POLYMERASE ECF-TYPE SIGMA FACTO"/>
    <property type="match status" value="1"/>
</dbReference>
<evidence type="ECO:0000256" key="2">
    <source>
        <dbReference type="ARBA" id="ARBA00023015"/>
    </source>
</evidence>
<feature type="domain" description="RNA polymerase sigma-70 region 2" evidence="5">
    <location>
        <begin position="28"/>
        <end position="91"/>
    </location>
</feature>
<dbReference type="InterPro" id="IPR013325">
    <property type="entry name" value="RNA_pol_sigma_r2"/>
</dbReference>
<accession>A0ABW3JYZ7</accession>
<dbReference type="Proteomes" id="UP001597112">
    <property type="component" value="Unassembled WGS sequence"/>
</dbReference>
<dbReference type="InterPro" id="IPR036388">
    <property type="entry name" value="WH-like_DNA-bd_sf"/>
</dbReference>